<dbReference type="SUPFAM" id="SSF46689">
    <property type="entry name" value="Homeodomain-like"/>
    <property type="match status" value="1"/>
</dbReference>
<dbReference type="AlphaFoldDB" id="A0A837G489"/>
<keyword evidence="3" id="KW-0233">DNA recombination</keyword>
<dbReference type="InterPro" id="IPR006119">
    <property type="entry name" value="Resolv_N"/>
</dbReference>
<accession>A0A837G489</accession>
<evidence type="ECO:0000313" key="6">
    <source>
        <dbReference type="EMBL" id="KJY71166.1"/>
    </source>
</evidence>
<evidence type="ECO:0000256" key="3">
    <source>
        <dbReference type="ARBA" id="ARBA00023172"/>
    </source>
</evidence>
<dbReference type="EMBL" id="JXXR01000016">
    <property type="protein sequence ID" value="KJY71166.1"/>
    <property type="molecule type" value="Genomic_DNA"/>
</dbReference>
<dbReference type="SUPFAM" id="SSF53041">
    <property type="entry name" value="Resolvase-like"/>
    <property type="match status" value="1"/>
</dbReference>
<protein>
    <submittedName>
        <fullName evidence="6">Recombinase</fullName>
    </submittedName>
</protein>
<dbReference type="PANTHER" id="PTHR30461">
    <property type="entry name" value="DNA-INVERTASE FROM LAMBDOID PROPHAGE"/>
    <property type="match status" value="1"/>
</dbReference>
<proteinExistence type="inferred from homology"/>
<dbReference type="InterPro" id="IPR050639">
    <property type="entry name" value="SSR_resolvase"/>
</dbReference>
<gene>
    <name evidence="6" type="ORF">TW71_14195</name>
</gene>
<dbReference type="PROSITE" id="PS51736">
    <property type="entry name" value="RECOMBINASES_3"/>
    <property type="match status" value="1"/>
</dbReference>
<comment type="similarity">
    <text evidence="1">Belongs to the site-specific recombinase resolvase family.</text>
</comment>
<keyword evidence="2" id="KW-0238">DNA-binding</keyword>
<comment type="caution">
    <text evidence="6">The sequence shown here is derived from an EMBL/GenBank/DDBJ whole genome shotgun (WGS) entry which is preliminary data.</text>
</comment>
<dbReference type="InterPro" id="IPR009057">
    <property type="entry name" value="Homeodomain-like_sf"/>
</dbReference>
<dbReference type="InterPro" id="IPR036162">
    <property type="entry name" value="Resolvase-like_N_sf"/>
</dbReference>
<sequence length="221" mass="25395">MNQNIFMATYLYSRYSPKNQAYSQQLEQMQSCAPEAKHFQDKVRGYVPAMERPEFVKLLDTLETGDTVVIWWLSAFGHDFSQALSVVEQLQNKGVNLQTVCEPLRLEPNTIQSQTLLALLSGYEQVQTQHRLFAAEMGRKQLKDNPELWKQKFRGRPADKQKHRRIAELLMQGKTLHSVAEQCDVSLSTVKRVKARLQQDDDEGCLKRRAQGPSARGENDE</sequence>
<evidence type="ECO:0000259" key="5">
    <source>
        <dbReference type="PROSITE" id="PS51736"/>
    </source>
</evidence>
<dbReference type="SMART" id="SM00857">
    <property type="entry name" value="Resolvase"/>
    <property type="match status" value="1"/>
</dbReference>
<evidence type="ECO:0000256" key="2">
    <source>
        <dbReference type="ARBA" id="ARBA00023125"/>
    </source>
</evidence>
<dbReference type="GO" id="GO:0003677">
    <property type="term" value="F:DNA binding"/>
    <property type="evidence" value="ECO:0007669"/>
    <property type="project" value="UniProtKB-KW"/>
</dbReference>
<evidence type="ECO:0000256" key="1">
    <source>
        <dbReference type="ARBA" id="ARBA00009913"/>
    </source>
</evidence>
<dbReference type="Pfam" id="PF00239">
    <property type="entry name" value="Resolvase"/>
    <property type="match status" value="1"/>
</dbReference>
<reference evidence="6" key="1">
    <citation type="journal article" date="2015" name="BMC Genomics">
        <title>Genome mining reveals unlocked bioactive potential of marine Gram-negative bacteria.</title>
        <authorList>
            <person name="Machado H."/>
            <person name="Sonnenschein E.C."/>
            <person name="Melchiorsen J."/>
            <person name="Gram L."/>
        </authorList>
    </citation>
    <scope>NUCLEOTIDE SEQUENCE</scope>
    <source>
        <strain evidence="6">S2052</strain>
    </source>
</reference>
<dbReference type="GO" id="GO:0000150">
    <property type="term" value="F:DNA strand exchange activity"/>
    <property type="evidence" value="ECO:0007669"/>
    <property type="project" value="InterPro"/>
</dbReference>
<name>A0A837G489_9VIBR</name>
<feature type="domain" description="Resolvase/invertase-type recombinase catalytic" evidence="5">
    <location>
        <begin position="8"/>
        <end position="146"/>
    </location>
</feature>
<dbReference type="Pfam" id="PF02796">
    <property type="entry name" value="HTH_7"/>
    <property type="match status" value="1"/>
</dbReference>
<feature type="region of interest" description="Disordered" evidence="4">
    <location>
        <begin position="198"/>
        <end position="221"/>
    </location>
</feature>
<dbReference type="Gene3D" id="3.40.50.1390">
    <property type="entry name" value="Resolvase, N-terminal catalytic domain"/>
    <property type="match status" value="1"/>
</dbReference>
<dbReference type="CDD" id="cd03768">
    <property type="entry name" value="SR_ResInv"/>
    <property type="match status" value="1"/>
</dbReference>
<dbReference type="PANTHER" id="PTHR30461:SF2">
    <property type="entry name" value="SERINE RECOMBINASE PINE-RELATED"/>
    <property type="match status" value="1"/>
</dbReference>
<organism evidence="6">
    <name type="scientific">Vibrio coralliilyticus</name>
    <dbReference type="NCBI Taxonomy" id="190893"/>
    <lineage>
        <taxon>Bacteria</taxon>
        <taxon>Pseudomonadati</taxon>
        <taxon>Pseudomonadota</taxon>
        <taxon>Gammaproteobacteria</taxon>
        <taxon>Vibrionales</taxon>
        <taxon>Vibrionaceae</taxon>
        <taxon>Vibrio</taxon>
    </lineage>
</organism>
<dbReference type="Gene3D" id="1.10.10.60">
    <property type="entry name" value="Homeodomain-like"/>
    <property type="match status" value="1"/>
</dbReference>
<dbReference type="InterPro" id="IPR006120">
    <property type="entry name" value="Resolvase_HTH_dom"/>
</dbReference>
<evidence type="ECO:0000256" key="4">
    <source>
        <dbReference type="SAM" id="MobiDB-lite"/>
    </source>
</evidence>